<dbReference type="EMBL" id="FQUS01000006">
    <property type="protein sequence ID" value="SHF17988.1"/>
    <property type="molecule type" value="Genomic_DNA"/>
</dbReference>
<evidence type="ECO:0000313" key="1">
    <source>
        <dbReference type="EMBL" id="SHF17988.1"/>
    </source>
</evidence>
<dbReference type="OrthoDB" id="9781616at2"/>
<dbReference type="STRING" id="1194090.SAMN05443144_10645"/>
<dbReference type="Pfam" id="PF06245">
    <property type="entry name" value="DUF1015"/>
    <property type="match status" value="1"/>
</dbReference>
<sequence>MAHLHPFKAWRPAPENVEEIACVPYDVINVNEARTLAKGKPNSFLHVIRPEIDLPEDIDPYDGAVYEKGAENLSQLLSDNILQQEEEPCIYIYRLIWKGSPQTGIFSCVPVQDYNDEVILKHELTRPKKEDDRTRHITTQQAHAEPVMITFKDDDKIQQLIEGAVQEDPLYDFVASDGVTHQLWKVQKTTPFEEVFEDIPKLYIADGHHRCKSASRAAAEERGKNDNHTGTEEYNFFPAVVFPMSDMRILSYNRIVHDIPDDFLSQLGERFELRKDADPKPSQKGDLSIYIDGAWYGTTLPVTENPNSVEKLDVHRLQEFLLDPMLDITDPRRDKNISFVGGIRGTGELERLVDEGEAGMAISMYPTSIEELIEVSDEGLLMPPKSTWFEPKLRSGLLVHTF</sequence>
<accession>A0A1M4ZJ32</accession>
<name>A0A1M4ZJ32_9BACT</name>
<evidence type="ECO:0000313" key="2">
    <source>
        <dbReference type="Proteomes" id="UP000184041"/>
    </source>
</evidence>
<keyword evidence="2" id="KW-1185">Reference proteome</keyword>
<dbReference type="InterPro" id="IPR008323">
    <property type="entry name" value="UCP033563"/>
</dbReference>
<dbReference type="PANTHER" id="PTHR36454">
    <property type="entry name" value="LMO2823 PROTEIN"/>
    <property type="match status" value="1"/>
</dbReference>
<dbReference type="AlphaFoldDB" id="A0A1M4ZJ32"/>
<organism evidence="1 2">
    <name type="scientific">Fodinibius roseus</name>
    <dbReference type="NCBI Taxonomy" id="1194090"/>
    <lineage>
        <taxon>Bacteria</taxon>
        <taxon>Pseudomonadati</taxon>
        <taxon>Balneolota</taxon>
        <taxon>Balneolia</taxon>
        <taxon>Balneolales</taxon>
        <taxon>Balneolaceae</taxon>
        <taxon>Fodinibius</taxon>
    </lineage>
</organism>
<dbReference type="PANTHER" id="PTHR36454:SF1">
    <property type="entry name" value="DUF1015 DOMAIN-CONTAINING PROTEIN"/>
    <property type="match status" value="1"/>
</dbReference>
<dbReference type="Proteomes" id="UP000184041">
    <property type="component" value="Unassembled WGS sequence"/>
</dbReference>
<proteinExistence type="predicted"/>
<dbReference type="RefSeq" id="WP_073061359.1">
    <property type="nucleotide sequence ID" value="NZ_FQUS01000006.1"/>
</dbReference>
<protein>
    <submittedName>
        <fullName evidence="1">Uncharacterized conserved protein, DUF1015 family</fullName>
    </submittedName>
</protein>
<gene>
    <name evidence="1" type="ORF">SAMN05443144_10645</name>
</gene>
<reference evidence="1 2" key="1">
    <citation type="submission" date="2016-11" db="EMBL/GenBank/DDBJ databases">
        <authorList>
            <person name="Jaros S."/>
            <person name="Januszkiewicz K."/>
            <person name="Wedrychowicz H."/>
        </authorList>
    </citation>
    <scope>NUCLEOTIDE SEQUENCE [LARGE SCALE GENOMIC DNA]</scope>
    <source>
        <strain evidence="1 2">DSM 21986</strain>
    </source>
</reference>
<dbReference type="PIRSF" id="PIRSF033563">
    <property type="entry name" value="UCP033563"/>
    <property type="match status" value="1"/>
</dbReference>